<evidence type="ECO:0000313" key="2">
    <source>
        <dbReference type="EMBL" id="KAK3025833.1"/>
    </source>
</evidence>
<keyword evidence="3" id="KW-1185">Reference proteome</keyword>
<proteinExistence type="predicted"/>
<accession>A0AA88WF72</accession>
<dbReference type="InterPro" id="IPR029491">
    <property type="entry name" value="Helicase_HTH"/>
</dbReference>
<gene>
    <name evidence="2" type="ORF">RJ639_041281</name>
</gene>
<reference evidence="2" key="1">
    <citation type="submission" date="2022-12" db="EMBL/GenBank/DDBJ databases">
        <title>Draft genome assemblies for two species of Escallonia (Escalloniales).</title>
        <authorList>
            <person name="Chanderbali A."/>
            <person name="Dervinis C."/>
            <person name="Anghel I."/>
            <person name="Soltis D."/>
            <person name="Soltis P."/>
            <person name="Zapata F."/>
        </authorList>
    </citation>
    <scope>NUCLEOTIDE SEQUENCE</scope>
    <source>
        <strain evidence="2">UCBG64.0493</strain>
        <tissue evidence="2">Leaf</tissue>
    </source>
</reference>
<sequence length="351" mass="39140">MYGGYLLQVIQDLSQKLNLTLDAGATLEPTSYHKVVANNHKVTLPKLPNHQRQSMPANLTAAKFDAWKKWQEDGLSIQEIANFPGRSAPIKEGTVLSYILDAAREGCEIDWTRFCEEIGLTQEAFVNIEGAILKVGSKDKMKPIKDELPEEVTYTHIKACLVMLDMRMPAEVIAPQPSCKADELPADLLERSNLPCQEEREPCELRRPVDAMHVDCASKASEAANPASLVVSSSASQAIAHTDDLLSLRKRQKVDAPFEDDHNALEATESIILHWLKDFENGVSDCPVHVLCSMLRSEKMKKDANVCTMQAPLSDIVKQFNGSTEESIVNLLSCLESEFLVFRKNNLYKLM</sequence>
<protein>
    <recommendedName>
        <fullName evidence="1">Helicase Helix-turn-helix domain-containing protein</fullName>
    </recommendedName>
</protein>
<dbReference type="EMBL" id="JAVXUP010000528">
    <property type="protein sequence ID" value="KAK3025833.1"/>
    <property type="molecule type" value="Genomic_DNA"/>
</dbReference>
<dbReference type="Proteomes" id="UP001188597">
    <property type="component" value="Unassembled WGS sequence"/>
</dbReference>
<organism evidence="2 3">
    <name type="scientific">Escallonia herrerae</name>
    <dbReference type="NCBI Taxonomy" id="1293975"/>
    <lineage>
        <taxon>Eukaryota</taxon>
        <taxon>Viridiplantae</taxon>
        <taxon>Streptophyta</taxon>
        <taxon>Embryophyta</taxon>
        <taxon>Tracheophyta</taxon>
        <taxon>Spermatophyta</taxon>
        <taxon>Magnoliopsida</taxon>
        <taxon>eudicotyledons</taxon>
        <taxon>Gunneridae</taxon>
        <taxon>Pentapetalae</taxon>
        <taxon>asterids</taxon>
        <taxon>campanulids</taxon>
        <taxon>Escalloniales</taxon>
        <taxon>Escalloniaceae</taxon>
        <taxon>Escallonia</taxon>
    </lineage>
</organism>
<dbReference type="Pfam" id="PF14493">
    <property type="entry name" value="HTH_40"/>
    <property type="match status" value="1"/>
</dbReference>
<evidence type="ECO:0000313" key="3">
    <source>
        <dbReference type="Proteomes" id="UP001188597"/>
    </source>
</evidence>
<feature type="domain" description="Helicase Helix-turn-helix" evidence="1">
    <location>
        <begin position="67"/>
        <end position="161"/>
    </location>
</feature>
<name>A0AA88WF72_9ASTE</name>
<dbReference type="AlphaFoldDB" id="A0AA88WF72"/>
<comment type="caution">
    <text evidence="2">The sequence shown here is derived from an EMBL/GenBank/DDBJ whole genome shotgun (WGS) entry which is preliminary data.</text>
</comment>
<evidence type="ECO:0000259" key="1">
    <source>
        <dbReference type="Pfam" id="PF14493"/>
    </source>
</evidence>